<dbReference type="InterPro" id="IPR012041">
    <property type="entry name" value="Znf_CPxCG-like"/>
</dbReference>
<evidence type="ECO:0000313" key="2">
    <source>
        <dbReference type="Proteomes" id="UP000002457"/>
    </source>
</evidence>
<dbReference type="RefSeq" id="WP_012619165.1">
    <property type="nucleotide sequence ID" value="NC_011832.1"/>
</dbReference>
<dbReference type="EMBL" id="CP001338">
    <property type="protein sequence ID" value="ACL17846.1"/>
    <property type="molecule type" value="Genomic_DNA"/>
</dbReference>
<keyword evidence="2" id="KW-1185">Reference proteome</keyword>
<dbReference type="Proteomes" id="UP000002457">
    <property type="component" value="Chromosome"/>
</dbReference>
<dbReference type="PANTHER" id="PTHR42195">
    <property type="entry name" value="UCP015877 FAMILY PROTEIN"/>
    <property type="match status" value="1"/>
</dbReference>
<dbReference type="AlphaFoldDB" id="B8GF40"/>
<protein>
    <recommendedName>
        <fullName evidence="3">Zn-finger protein-like protein</fullName>
    </recommendedName>
</protein>
<evidence type="ECO:0008006" key="3">
    <source>
        <dbReference type="Google" id="ProtNLM"/>
    </source>
</evidence>
<dbReference type="PIRSF" id="PIRSF015877">
    <property type="entry name" value="UCP015877"/>
    <property type="match status" value="1"/>
</dbReference>
<dbReference type="STRING" id="521011.Mpal_2576"/>
<reference evidence="1 2" key="1">
    <citation type="journal article" date="2015" name="Genome Announc.">
        <title>Complete Genome Sequence of Methanosphaerula palustris E1-9CT, a Hydrogenotrophic Methanogen Isolated from a Minerotrophic Fen Peatland.</title>
        <authorList>
            <person name="Cadillo-Quiroz H."/>
            <person name="Browne P."/>
            <person name="Kyrpides N."/>
            <person name="Woyke T."/>
            <person name="Goodwin L."/>
            <person name="Detter C."/>
            <person name="Yavitt J.B."/>
            <person name="Zinder S.H."/>
        </authorList>
    </citation>
    <scope>NUCLEOTIDE SEQUENCE [LARGE SCALE GENOMIC DNA]</scope>
    <source>
        <strain evidence="2">ATCC BAA-1556 / DSM 19958 / E1-9c</strain>
    </source>
</reference>
<accession>B8GF40</accession>
<organism evidence="1 2">
    <name type="scientific">Methanosphaerula palustris (strain ATCC BAA-1556 / DSM 19958 / E1-9c)</name>
    <dbReference type="NCBI Taxonomy" id="521011"/>
    <lineage>
        <taxon>Archaea</taxon>
        <taxon>Methanobacteriati</taxon>
        <taxon>Methanobacteriota</taxon>
        <taxon>Stenosarchaea group</taxon>
        <taxon>Methanomicrobia</taxon>
        <taxon>Methanomicrobiales</taxon>
        <taxon>Methanoregulaceae</taxon>
        <taxon>Methanosphaerula</taxon>
    </lineage>
</organism>
<evidence type="ECO:0000313" key="1">
    <source>
        <dbReference type="EMBL" id="ACL17846.1"/>
    </source>
</evidence>
<dbReference type="OrthoDB" id="23364at2157"/>
<dbReference type="PANTHER" id="PTHR42195:SF1">
    <property type="entry name" value="ZINC FINGER PROTEIN"/>
    <property type="match status" value="1"/>
</dbReference>
<dbReference type="Pfam" id="PF19769">
    <property type="entry name" value="CPxCG_zf"/>
    <property type="match status" value="1"/>
</dbReference>
<dbReference type="KEGG" id="mpl:Mpal_2576"/>
<gene>
    <name evidence="1" type="ordered locus">Mpal_2576</name>
</gene>
<sequence length="194" mass="21477">MSIRACCPACGEESSHQVLREAADLLVQCGACGHIYHMPREKEPEPINVKTVISAESQSRLGVIDLLPDEKISLGDMLVAELDDETAVGVEVTAIEVGAKRPIIAAASEIDTLWTRAVEDVVVKASVHNGRITIPLYQKCDGEEEFAVDGVYDFAGKKIRISHIKLRDGPILRKEGWKAFARRIKRIYGTYVRY</sequence>
<dbReference type="HOGENOM" id="CLU_110112_0_0_2"/>
<dbReference type="eggNOG" id="arCOG02680">
    <property type="taxonomic scope" value="Archaea"/>
</dbReference>
<dbReference type="GeneID" id="7270703"/>
<proteinExistence type="predicted"/>
<name>B8GF40_METPE</name>